<reference evidence="1 2" key="1">
    <citation type="submission" date="2023-07" db="EMBL/GenBank/DDBJ databases">
        <title>Sorghum-associated microbial communities from plants grown in Nebraska, USA.</title>
        <authorList>
            <person name="Schachtman D."/>
        </authorList>
    </citation>
    <scope>NUCLEOTIDE SEQUENCE [LARGE SCALE GENOMIC DNA]</scope>
    <source>
        <strain evidence="1 2">4272</strain>
    </source>
</reference>
<accession>A0ABU1X908</accession>
<evidence type="ECO:0000313" key="2">
    <source>
        <dbReference type="Proteomes" id="UP001251217"/>
    </source>
</evidence>
<proteinExistence type="predicted"/>
<dbReference type="Proteomes" id="UP001251217">
    <property type="component" value="Unassembled WGS sequence"/>
</dbReference>
<gene>
    <name evidence="1" type="ORF">J2W56_000289</name>
</gene>
<comment type="caution">
    <text evidence="1">The sequence shown here is derived from an EMBL/GenBank/DDBJ whole genome shotgun (WGS) entry which is preliminary data.</text>
</comment>
<name>A0ABU1X908_9NOCA</name>
<keyword evidence="2" id="KW-1185">Reference proteome</keyword>
<evidence type="ECO:0000313" key="1">
    <source>
        <dbReference type="EMBL" id="MDR7166571.1"/>
    </source>
</evidence>
<organism evidence="1 2">
    <name type="scientific">Nocardia kruczakiae</name>
    <dbReference type="NCBI Taxonomy" id="261477"/>
    <lineage>
        <taxon>Bacteria</taxon>
        <taxon>Bacillati</taxon>
        <taxon>Actinomycetota</taxon>
        <taxon>Actinomycetes</taxon>
        <taxon>Mycobacteriales</taxon>
        <taxon>Nocardiaceae</taxon>
        <taxon>Nocardia</taxon>
    </lineage>
</organism>
<protein>
    <submittedName>
        <fullName evidence="1">Uncharacterized protein</fullName>
    </submittedName>
</protein>
<dbReference type="EMBL" id="JAVDWW010000001">
    <property type="protein sequence ID" value="MDR7166571.1"/>
    <property type="molecule type" value="Genomic_DNA"/>
</dbReference>
<sequence length="34" mass="3769">MPRWSEFAGAAPRIAGMDVVIWKPAEGETVVRKL</sequence>